<organism evidence="1 2">
    <name type="scientific">Collimonas arenae</name>
    <dbReference type="NCBI Taxonomy" id="279058"/>
    <lineage>
        <taxon>Bacteria</taxon>
        <taxon>Pseudomonadati</taxon>
        <taxon>Pseudomonadota</taxon>
        <taxon>Betaproteobacteria</taxon>
        <taxon>Burkholderiales</taxon>
        <taxon>Oxalobacteraceae</taxon>
        <taxon>Collimonas</taxon>
    </lineage>
</organism>
<evidence type="ECO:0000313" key="2">
    <source>
        <dbReference type="Proteomes" id="UP000030302"/>
    </source>
</evidence>
<dbReference type="HOGENOM" id="CLU_2971593_0_0_4"/>
<dbReference type="STRING" id="279058.LT85_4778"/>
<gene>
    <name evidence="1" type="ORF">LT85_4778</name>
</gene>
<dbReference type="EMBL" id="CP009962">
    <property type="protein sequence ID" value="AIY43936.1"/>
    <property type="molecule type" value="Genomic_DNA"/>
</dbReference>
<accession>A0A0A1FH83</accession>
<reference evidence="2" key="1">
    <citation type="journal article" date="2014" name="Soil Biol. Biochem.">
        <title>Structure and function of bacterial communities in ageing soils: Insights from the Mendocino ecological staircase.</title>
        <authorList>
            <person name="Uroz S."/>
            <person name="Tech J.J."/>
            <person name="Sawaya N.A."/>
            <person name="Frey-Klett P."/>
            <person name="Leveau J.H.J."/>
        </authorList>
    </citation>
    <scope>NUCLEOTIDE SEQUENCE [LARGE SCALE GENOMIC DNA]</scope>
    <source>
        <strain evidence="2">Cal35</strain>
    </source>
</reference>
<proteinExistence type="predicted"/>
<protein>
    <submittedName>
        <fullName evidence="1">Uncharacterized protein</fullName>
    </submittedName>
</protein>
<name>A0A0A1FH83_9BURK</name>
<dbReference type="Proteomes" id="UP000030302">
    <property type="component" value="Chromosome"/>
</dbReference>
<sequence length="58" mass="6760">MHNRLPERVENSILAQRRHAGYAKKVCCRWLADCRCDNLSHVQARAPTVEFLVFGVHR</sequence>
<keyword evidence="2" id="KW-1185">Reference proteome</keyword>
<dbReference type="AlphaFoldDB" id="A0A0A1FH83"/>
<dbReference type="KEGG" id="care:LT85_4778"/>
<evidence type="ECO:0000313" key="1">
    <source>
        <dbReference type="EMBL" id="AIY43936.1"/>
    </source>
</evidence>